<feature type="chain" id="PRO_5037587317" evidence="2">
    <location>
        <begin position="22"/>
        <end position="432"/>
    </location>
</feature>
<dbReference type="AlphaFoldDB" id="A0A914CHQ2"/>
<evidence type="ECO:0000256" key="2">
    <source>
        <dbReference type="SAM" id="SignalP"/>
    </source>
</evidence>
<organism evidence="3 4">
    <name type="scientific">Acrobeloides nanus</name>
    <dbReference type="NCBI Taxonomy" id="290746"/>
    <lineage>
        <taxon>Eukaryota</taxon>
        <taxon>Metazoa</taxon>
        <taxon>Ecdysozoa</taxon>
        <taxon>Nematoda</taxon>
        <taxon>Chromadorea</taxon>
        <taxon>Rhabditida</taxon>
        <taxon>Tylenchina</taxon>
        <taxon>Cephalobomorpha</taxon>
        <taxon>Cephaloboidea</taxon>
        <taxon>Cephalobidae</taxon>
        <taxon>Acrobeloides</taxon>
    </lineage>
</organism>
<reference evidence="4" key="1">
    <citation type="submission" date="2022-11" db="UniProtKB">
        <authorList>
            <consortium name="WormBaseParasite"/>
        </authorList>
    </citation>
    <scope>IDENTIFICATION</scope>
</reference>
<evidence type="ECO:0000313" key="3">
    <source>
        <dbReference type="Proteomes" id="UP000887540"/>
    </source>
</evidence>
<feature type="compositionally biased region" description="Low complexity" evidence="1">
    <location>
        <begin position="52"/>
        <end position="61"/>
    </location>
</feature>
<name>A0A914CHQ2_9BILA</name>
<protein>
    <submittedName>
        <fullName evidence="4">Uncharacterized protein</fullName>
    </submittedName>
</protein>
<proteinExistence type="predicted"/>
<dbReference type="Proteomes" id="UP000887540">
    <property type="component" value="Unplaced"/>
</dbReference>
<evidence type="ECO:0000313" key="4">
    <source>
        <dbReference type="WBParaSite" id="ACRNAN_scaffold1095.g31601.t1"/>
    </source>
</evidence>
<feature type="signal peptide" evidence="2">
    <location>
        <begin position="1"/>
        <end position="21"/>
    </location>
</feature>
<feature type="region of interest" description="Disordered" evidence="1">
    <location>
        <begin position="49"/>
        <end position="68"/>
    </location>
</feature>
<dbReference type="WBParaSite" id="ACRNAN_scaffold1095.g31601.t1">
    <property type="protein sequence ID" value="ACRNAN_scaffold1095.g31601.t1"/>
    <property type="gene ID" value="ACRNAN_scaffold1095.g31601"/>
</dbReference>
<accession>A0A914CHQ2</accession>
<evidence type="ECO:0000256" key="1">
    <source>
        <dbReference type="SAM" id="MobiDB-lite"/>
    </source>
</evidence>
<keyword evidence="2" id="KW-0732">Signal</keyword>
<sequence length="432" mass="47919">MKGWSFLIFCLTLSFASEVVGIPSSNYTARRISYQKTGDSYNNEYQQGYGYSKSKPSSSESSESDSKSCERQECMAPTNLAKIYVANWVLSDDVGDQREPEVICPCAQGSQQFFKPSMYSNAGDSNDDAQLAFEIDSSTSSCPDMCIRDRDGNFWKPVDPTITTTYIYLAPSCMGDECNVYVGVDGGSLQKVGGSDIVDETHPVDIYDEFMLPDSKYLKADAISCRGCDEIKPEITEKCYGPGYFYNFEIDLEESKSSSEQCENSFDLPKCTIPSSKAQLFIEYGVIVDGNQQIPQSLCHCEGGSLQFFDSATHATPNDAYSNSELAAYIYSEYYYESCQRTCIRDEDGNFWEGYDEIELYLVPYCECHTYAGLDYGTLINVETNEVKTDSDSGTNVGSDPVGKDSKYLKIVALSCGGCDKIKKIDNCGPKN</sequence>
<keyword evidence="3" id="KW-1185">Reference proteome</keyword>